<dbReference type="RefSeq" id="WP_009179874.1">
    <property type="nucleotide sequence ID" value="NZ_CM001368.1"/>
</dbReference>
<feature type="region of interest" description="Disordered" evidence="1">
    <location>
        <begin position="136"/>
        <end position="181"/>
    </location>
</feature>
<dbReference type="OrthoDB" id="5458493at2"/>
<reference evidence="3" key="1">
    <citation type="journal article" date="2015" name="Genome Announc.">
        <title>High-Quality Draft Genome Sequence of Desulfovibrio carbinoliphilus FW-101-2B, an Organic Acid-Oxidizing Sulfate-Reducing Bacterium Isolated from Uranium(VI)-Contaminated Groundwater.</title>
        <authorList>
            <person name="Ramsay B.D."/>
            <person name="Hwang C."/>
            <person name="Woo H.L."/>
            <person name="Carroll S.L."/>
            <person name="Lucas S."/>
            <person name="Han J."/>
            <person name="Lapidus A.L."/>
            <person name="Cheng J.F."/>
            <person name="Goodwin L.A."/>
            <person name="Pitluck S."/>
            <person name="Peters L."/>
            <person name="Chertkov O."/>
            <person name="Held B."/>
            <person name="Detter J.C."/>
            <person name="Han C.S."/>
            <person name="Tapia R."/>
            <person name="Land M.L."/>
            <person name="Hauser L.J."/>
            <person name="Kyrpides N.C."/>
            <person name="Ivanova N.N."/>
            <person name="Mikhailova N."/>
            <person name="Pagani I."/>
            <person name="Woyke T."/>
            <person name="Arkin A.P."/>
            <person name="Dehal P."/>
            <person name="Chivian D."/>
            <person name="Criddle C.S."/>
            <person name="Wu W."/>
            <person name="Chakraborty R."/>
            <person name="Hazen T.C."/>
            <person name="Fields M.W."/>
        </authorList>
    </citation>
    <scope>NUCLEOTIDE SEQUENCE [LARGE SCALE GENOMIC DNA]</scope>
    <source>
        <strain evidence="3">FW-101-2B</strain>
    </source>
</reference>
<evidence type="ECO:0000313" key="3">
    <source>
        <dbReference type="Proteomes" id="UP000004662"/>
    </source>
</evidence>
<dbReference type="HOGENOM" id="CLU_127554_0_0_7"/>
<keyword evidence="3" id="KW-1185">Reference proteome</keyword>
<name>G7QDC3_9BACT</name>
<accession>G7QDC3</accession>
<protein>
    <submittedName>
        <fullName evidence="2">Uncharacterized protein</fullName>
    </submittedName>
</protein>
<dbReference type="AlphaFoldDB" id="G7QDC3"/>
<sequence length="181" mass="19259">MPPKRATTAAVGKTLEDRRDAARDAALKELKALRADLATLEAVLSGRRRKGDFSLFDVAHGAFEIFRNAAAAFEAETLMEGLAGELEAAKSVDFLEKHGATELVKPAGWHWISPRGEMHFLGKTDDAQKAADKLAALLPGSRRPKKRDKASGAPDASQASEAGNDGEDSETPAGHGDLEQA</sequence>
<dbReference type="Proteomes" id="UP000004662">
    <property type="component" value="Chromosome"/>
</dbReference>
<evidence type="ECO:0000256" key="1">
    <source>
        <dbReference type="SAM" id="MobiDB-lite"/>
    </source>
</evidence>
<proteinExistence type="predicted"/>
<organism evidence="2 3">
    <name type="scientific">Solidesulfovibrio carbinoliphilus subsp. oakridgensis</name>
    <dbReference type="NCBI Taxonomy" id="694327"/>
    <lineage>
        <taxon>Bacteria</taxon>
        <taxon>Pseudomonadati</taxon>
        <taxon>Thermodesulfobacteriota</taxon>
        <taxon>Desulfovibrionia</taxon>
        <taxon>Desulfovibrionales</taxon>
        <taxon>Desulfovibrionaceae</taxon>
        <taxon>Solidesulfovibrio</taxon>
    </lineage>
</organism>
<gene>
    <name evidence="2" type="ORF">DFW101_0412</name>
</gene>
<dbReference type="EMBL" id="CM001368">
    <property type="protein sequence ID" value="EHJ46429.1"/>
    <property type="molecule type" value="Genomic_DNA"/>
</dbReference>
<evidence type="ECO:0000313" key="2">
    <source>
        <dbReference type="EMBL" id="EHJ46429.1"/>
    </source>
</evidence>
<dbReference type="eggNOG" id="ENOG5034BZW">
    <property type="taxonomic scope" value="Bacteria"/>
</dbReference>